<organism evidence="1 2">
    <name type="scientific">Leptospira alstonii serovar Sichuan str. 79601</name>
    <dbReference type="NCBI Taxonomy" id="1218565"/>
    <lineage>
        <taxon>Bacteria</taxon>
        <taxon>Pseudomonadati</taxon>
        <taxon>Spirochaetota</taxon>
        <taxon>Spirochaetia</taxon>
        <taxon>Leptospirales</taxon>
        <taxon>Leptospiraceae</taxon>
        <taxon>Leptospira</taxon>
    </lineage>
</organism>
<evidence type="ECO:0000313" key="2">
    <source>
        <dbReference type="Proteomes" id="UP000011988"/>
    </source>
</evidence>
<evidence type="ECO:0000313" key="1">
    <source>
        <dbReference type="EMBL" id="EMJ94152.1"/>
    </source>
</evidence>
<dbReference type="PROSITE" id="PS51257">
    <property type="entry name" value="PROKAR_LIPOPROTEIN"/>
    <property type="match status" value="1"/>
</dbReference>
<dbReference type="EMBL" id="ANIK01000056">
    <property type="protein sequence ID" value="EMJ94152.1"/>
    <property type="molecule type" value="Genomic_DNA"/>
</dbReference>
<comment type="caution">
    <text evidence="1">The sequence shown here is derived from an EMBL/GenBank/DDBJ whole genome shotgun (WGS) entry which is preliminary data.</text>
</comment>
<dbReference type="RefSeq" id="WP_020773837.1">
    <property type="nucleotide sequence ID" value="NZ_ANIK01000056.1"/>
</dbReference>
<sequence length="324" mass="36881">MRTTRTNRSKLKAKMFRLFIIVFSTITMTYGCDSENRDIQTLISSEPLLNMLNPARDRNLIKLHLWNSAAIDDIKFYYIPFEWDPRVFSAQMDEVWQAFGLNINGIPITGKNYFLFAAKTASGATSQRFDPSSELFQAWFGMYTVNDEGGMVYSFPNNSFNPTGVIELITADQIAWLVNFAKVPFNFLHVSPAEEQPTVSSVQIDGHDGYSVHFNLTSNIDVGYQNNPNPPVYPYTSDPSFFYIPQSLWLNKLPFLYQSNTGYNTVTLECVAYVWHDKNRLNVVYYNGIIYKKSYGGGSLFADYRTLGNIGSTLETMAKNVSLQ</sequence>
<dbReference type="Proteomes" id="UP000011988">
    <property type="component" value="Unassembled WGS sequence"/>
</dbReference>
<dbReference type="OrthoDB" id="3495561at2"/>
<proteinExistence type="predicted"/>
<reference evidence="1 2" key="1">
    <citation type="submission" date="2013-01" db="EMBL/GenBank/DDBJ databases">
        <authorList>
            <person name="Harkins D.M."/>
            <person name="Durkin A.S."/>
            <person name="Brinkac L.M."/>
            <person name="Haft D.H."/>
            <person name="Selengut J.D."/>
            <person name="Sanka R."/>
            <person name="DePew J."/>
            <person name="Purushe J."/>
            <person name="Galloway R.L."/>
            <person name="Vinetz J.M."/>
            <person name="Sutton G.G."/>
            <person name="Nierman W.C."/>
            <person name="Fouts D.E."/>
        </authorList>
    </citation>
    <scope>NUCLEOTIDE SEQUENCE [LARGE SCALE GENOMIC DNA]</scope>
    <source>
        <strain evidence="1 2">79601</strain>
    </source>
</reference>
<name>M6CQD1_9LEPT</name>
<dbReference type="AlphaFoldDB" id="M6CQD1"/>
<accession>M6CQD1</accession>
<protein>
    <submittedName>
        <fullName evidence="1">Putative lipoprotein</fullName>
    </submittedName>
</protein>
<dbReference type="PATRIC" id="fig|1218565.3.peg.2733"/>
<keyword evidence="1" id="KW-0449">Lipoprotein</keyword>
<gene>
    <name evidence="1" type="ORF">LEP1GSC194_0215</name>
</gene>